<dbReference type="EMBL" id="AP022614">
    <property type="protein sequence ID" value="BBZ44270.1"/>
    <property type="molecule type" value="Genomic_DNA"/>
</dbReference>
<dbReference type="RefSeq" id="WP_085271537.1">
    <property type="nucleotide sequence ID" value="NZ_AP022614.1"/>
</dbReference>
<accession>A0A7I7YR76</accession>
<name>A0A7I7YR76_9MYCO</name>
<dbReference type="AlphaFoldDB" id="A0A7I7YR76"/>
<evidence type="ECO:0000313" key="1">
    <source>
        <dbReference type="EMBL" id="BBZ44270.1"/>
    </source>
</evidence>
<reference evidence="1 2" key="1">
    <citation type="journal article" date="2019" name="Emerg. Microbes Infect.">
        <title>Comprehensive subspecies identification of 175 nontuberculous mycobacteria species based on 7547 genomic profiles.</title>
        <authorList>
            <person name="Matsumoto Y."/>
            <person name="Kinjo T."/>
            <person name="Motooka D."/>
            <person name="Nabeya D."/>
            <person name="Jung N."/>
            <person name="Uechi K."/>
            <person name="Horii T."/>
            <person name="Iida T."/>
            <person name="Fujita J."/>
            <person name="Nakamura S."/>
        </authorList>
    </citation>
    <scope>NUCLEOTIDE SEQUENCE [LARGE SCALE GENOMIC DNA]</scope>
    <source>
        <strain evidence="1 2">JCM 14742</strain>
    </source>
</reference>
<dbReference type="OrthoDB" id="4412036at2"/>
<dbReference type="Proteomes" id="UP000467105">
    <property type="component" value="Chromosome"/>
</dbReference>
<protein>
    <submittedName>
        <fullName evidence="1">Uncharacterized protein</fullName>
    </submittedName>
</protein>
<proteinExistence type="predicted"/>
<gene>
    <name evidence="1" type="ORF">MPRM_15510</name>
</gene>
<keyword evidence="2" id="KW-1185">Reference proteome</keyword>
<evidence type="ECO:0000313" key="2">
    <source>
        <dbReference type="Proteomes" id="UP000467105"/>
    </source>
</evidence>
<organism evidence="1 2">
    <name type="scientific">Mycobacterium parmense</name>
    <dbReference type="NCBI Taxonomy" id="185642"/>
    <lineage>
        <taxon>Bacteria</taxon>
        <taxon>Bacillati</taxon>
        <taxon>Actinomycetota</taxon>
        <taxon>Actinomycetes</taxon>
        <taxon>Mycobacteriales</taxon>
        <taxon>Mycobacteriaceae</taxon>
        <taxon>Mycobacterium</taxon>
        <taxon>Mycobacterium simiae complex</taxon>
    </lineage>
</organism>
<sequence length="146" mass="14884">MSIHTPARRGFAATVVVVGWWAGTPSAVADNPVCSADACSFHSPSHEISCEIDYRRGSGMPDTTYCQVIQQPPGGESVRMDTSGAYTVCTGESCLGNPGLAQATLSYGQSAGLGPFSCRSEVAGVTCTVDSGRGFTVSDSGIAPAG</sequence>